<gene>
    <name evidence="8" type="ORF">GGP61_001534</name>
</gene>
<dbReference type="RefSeq" id="WP_259123907.1">
    <property type="nucleotide sequence ID" value="NZ_JANTZO010000005.1"/>
</dbReference>
<dbReference type="Gene3D" id="3.40.50.150">
    <property type="entry name" value="Vaccinia Virus protein VP39"/>
    <property type="match status" value="1"/>
</dbReference>
<dbReference type="Pfam" id="PF07669">
    <property type="entry name" value="Eco57I"/>
    <property type="match status" value="1"/>
</dbReference>
<name>A0A9X2TEY4_9BACT</name>
<dbReference type="GO" id="GO:0032259">
    <property type="term" value="P:methylation"/>
    <property type="evidence" value="ECO:0007669"/>
    <property type="project" value="UniProtKB-KW"/>
</dbReference>
<keyword evidence="3" id="KW-0808">Transferase</keyword>
<comment type="caution">
    <text evidence="8">The sequence shown here is derived from an EMBL/GenBank/DDBJ whole genome shotgun (WGS) entry which is preliminary data.</text>
</comment>
<evidence type="ECO:0000313" key="8">
    <source>
        <dbReference type="EMBL" id="MCS3709930.1"/>
    </source>
</evidence>
<sequence>MTEVTQQAQLDEPERRHLEKIVKQLRERAEETVEYWVHSKLNLAEEGAEAPANLSAEEQELRGRVEEAIQREQAGERSWAKARDLYVKGVGYTLVNRLAALRCMEVRGFLDRSPTRFRDDGVTPAADRLITDYFLPREAGIWTAFLVACQEQSEEIEILFDLSDPYSLLYGDLTDWNGEPEELAWSDDLQASLVDLLQDLGGLLDEVEDAVWRADDVLGWVYEYYNAPDLDTVRKKARGSKGLDPEDVPVANQFYTPHWVVRMLTDNSLGKLFLEHEGMLQQTIQNQVERFTPEDRKNRNATTAESIEDLCTYLVATEEETEPTEFDHPSEISVFDPAVGSAHFLLYAFDVLERIWWTLAPEVPRGEVPAKILQHNLYGVDLDLRACQLAAFNLYLKARGRAEEHGVEEFKMPSLGVVCADAHVADLDRSHQVFDEVASGDEALRDALGSILSAFEQIEGLGSLLDVKGALAELVDDVDGQLNIFEDAETVTLPELLSRLHQAVGVHTNNSSFRAKDVRSFLRLLVILTQEYDVSLMNPPYGSQRRMPKGVSRYVSDKYKYDYDYYTSFFEICSKLSKDLGRVGMLVPHSFMFNKSFSEFRTDLIGKHGGFEFLSEYGYGVLDNATVATVGTVVRISSSEQEKGKFIRLSDEKKDKEKKYVEIIYEERERYDIRRVYERELESFGDIPSSPLSYWMSEETKSQYKRPVVLDAERGRVEGKSSCGSVVTGVKTGNIERYLRRFWEVEDSGEWVPYPKGGEDTWMLPVIQYSVDWRKEGALIERYPGPTQGLKGEYFKEGITYNIEKRSGRRFGVMPETSVYSEKGVAIFTDISMWRMCAYLNSRMVTYLMLGQNVDRSWKVGMVSKIPWVPSLKKTDMDVKAKRIVGSICSLRRSQYRSPYYFAPLLIRMLPYEPSGLPSHRDHPHRSFTEKIDIPEAPSVGLGESIVEIAERARGFEARLTDRCERLSDAIDDTVFKAFEIDDQERREILTEIAYRTIDDPRKENGRDRNGPTSEVVELISRMLLHFIFEIVEEDDDGIVLLRAESDEEEADLLEKMTEKFEDIWKEYAEDRLQEVDEVLGTREPTDEPYPNLRHWLENDLFAFHCDEFENTPILWELTTERLGEEDNEDAGFACLIDYHQLGPDVFDRLSARYLETRKAALRERQQSARRTAEGSEGTQAREARQEEKRCENALRQIDELETRISELTQSQPRDWADAVRDDARALKPKVRRFRERLEERLETLDALHEEAPSSWFKDHFSDKFMESVGSNREEWIDALEDLEAACEQFARPADEPVEAHLYDLLPYFDDLTGSTHYSSNGIFFLNYYFLKGKDLAAKIDQGSKDRVTRREQLVAALARETDDDIELGEEINEACQEMKKHMDSDWKPRALEEVRTPGYRPVKKHGVAINITPLAEKNLVPELVDRKVL</sequence>
<evidence type="ECO:0000256" key="5">
    <source>
        <dbReference type="ARBA" id="ARBA00047942"/>
    </source>
</evidence>
<dbReference type="EMBL" id="JANUAE010000004">
    <property type="protein sequence ID" value="MCS3709930.1"/>
    <property type="molecule type" value="Genomic_DNA"/>
</dbReference>
<evidence type="ECO:0000259" key="7">
    <source>
        <dbReference type="Pfam" id="PF07669"/>
    </source>
</evidence>
<feature type="domain" description="Type II methyltransferase M.TaqI-like" evidence="7">
    <location>
        <begin position="375"/>
        <end position="607"/>
    </location>
</feature>
<dbReference type="EC" id="2.1.1.72" evidence="1"/>
<dbReference type="PANTHER" id="PTHR33841">
    <property type="entry name" value="DNA METHYLTRANSFERASE YEEA-RELATED"/>
    <property type="match status" value="1"/>
</dbReference>
<dbReference type="InterPro" id="IPR050953">
    <property type="entry name" value="N4_N6_ade-DNA_methylase"/>
</dbReference>
<comment type="catalytic activity">
    <reaction evidence="5">
        <text>a 2'-deoxyadenosine in DNA + S-adenosyl-L-methionine = an N(6)-methyl-2'-deoxyadenosine in DNA + S-adenosyl-L-homocysteine + H(+)</text>
        <dbReference type="Rhea" id="RHEA:15197"/>
        <dbReference type="Rhea" id="RHEA-COMP:12418"/>
        <dbReference type="Rhea" id="RHEA-COMP:12419"/>
        <dbReference type="ChEBI" id="CHEBI:15378"/>
        <dbReference type="ChEBI" id="CHEBI:57856"/>
        <dbReference type="ChEBI" id="CHEBI:59789"/>
        <dbReference type="ChEBI" id="CHEBI:90615"/>
        <dbReference type="ChEBI" id="CHEBI:90616"/>
        <dbReference type="EC" id="2.1.1.72"/>
    </reaction>
</comment>
<dbReference type="InterPro" id="IPR011639">
    <property type="entry name" value="MethylTrfase_TaqI-like_dom"/>
</dbReference>
<keyword evidence="2" id="KW-0489">Methyltransferase</keyword>
<evidence type="ECO:0000256" key="6">
    <source>
        <dbReference type="SAM" id="MobiDB-lite"/>
    </source>
</evidence>
<protein>
    <recommendedName>
        <fullName evidence="1">site-specific DNA-methyltransferase (adenine-specific)</fullName>
        <ecNumber evidence="1">2.1.1.72</ecNumber>
    </recommendedName>
</protein>
<dbReference type="GO" id="GO:0009007">
    <property type="term" value="F:site-specific DNA-methyltransferase (adenine-specific) activity"/>
    <property type="evidence" value="ECO:0007669"/>
    <property type="project" value="UniProtKB-EC"/>
</dbReference>
<organism evidence="8 9">
    <name type="scientific">Salinibacter ruber</name>
    <dbReference type="NCBI Taxonomy" id="146919"/>
    <lineage>
        <taxon>Bacteria</taxon>
        <taxon>Pseudomonadati</taxon>
        <taxon>Rhodothermota</taxon>
        <taxon>Rhodothermia</taxon>
        <taxon>Rhodothermales</taxon>
        <taxon>Salinibacteraceae</taxon>
        <taxon>Salinibacter</taxon>
    </lineage>
</organism>
<dbReference type="GO" id="GO:0006304">
    <property type="term" value="P:DNA modification"/>
    <property type="evidence" value="ECO:0007669"/>
    <property type="project" value="InterPro"/>
</dbReference>
<accession>A0A9X2TEY4</accession>
<dbReference type="NCBIfam" id="NF033454">
    <property type="entry name" value="BREX_5_MTaseX"/>
    <property type="match status" value="1"/>
</dbReference>
<dbReference type="InterPro" id="IPR029063">
    <property type="entry name" value="SAM-dependent_MTases_sf"/>
</dbReference>
<proteinExistence type="predicted"/>
<evidence type="ECO:0000256" key="3">
    <source>
        <dbReference type="ARBA" id="ARBA00022679"/>
    </source>
</evidence>
<dbReference type="PANTHER" id="PTHR33841:SF1">
    <property type="entry name" value="DNA METHYLTRANSFERASE A"/>
    <property type="match status" value="1"/>
</dbReference>
<evidence type="ECO:0000256" key="1">
    <source>
        <dbReference type="ARBA" id="ARBA00011900"/>
    </source>
</evidence>
<reference evidence="8" key="1">
    <citation type="submission" date="2022-08" db="EMBL/GenBank/DDBJ databases">
        <title>Genomic Encyclopedia of Type Strains, Phase V (KMG-V): Genome sequencing to study the core and pangenomes of soil and plant-associated prokaryotes.</title>
        <authorList>
            <person name="Whitman W."/>
        </authorList>
    </citation>
    <scope>NUCLEOTIDE SEQUENCE</scope>
    <source>
        <strain evidence="8">SP3049</strain>
    </source>
</reference>
<dbReference type="Proteomes" id="UP001155057">
    <property type="component" value="Unassembled WGS sequence"/>
</dbReference>
<evidence type="ECO:0000313" key="9">
    <source>
        <dbReference type="Proteomes" id="UP001155057"/>
    </source>
</evidence>
<dbReference type="SUPFAM" id="SSF53335">
    <property type="entry name" value="S-adenosyl-L-methionine-dependent methyltransferases"/>
    <property type="match status" value="1"/>
</dbReference>
<evidence type="ECO:0000256" key="2">
    <source>
        <dbReference type="ARBA" id="ARBA00022603"/>
    </source>
</evidence>
<evidence type="ECO:0000256" key="4">
    <source>
        <dbReference type="ARBA" id="ARBA00022691"/>
    </source>
</evidence>
<keyword evidence="4" id="KW-0949">S-adenosyl-L-methionine</keyword>
<feature type="region of interest" description="Disordered" evidence="6">
    <location>
        <begin position="1164"/>
        <end position="1190"/>
    </location>
</feature>